<name>A0A9D4RAM1_DREPO</name>
<protein>
    <submittedName>
        <fullName evidence="1">Uncharacterized protein</fullName>
    </submittedName>
</protein>
<sequence>MYNASLAEQEWLEEKIKELAEQSFGPQPYSEAVEIIENQVIFSIRKSGGS</sequence>
<organism evidence="1 2">
    <name type="scientific">Dreissena polymorpha</name>
    <name type="common">Zebra mussel</name>
    <name type="synonym">Mytilus polymorpha</name>
    <dbReference type="NCBI Taxonomy" id="45954"/>
    <lineage>
        <taxon>Eukaryota</taxon>
        <taxon>Metazoa</taxon>
        <taxon>Spiralia</taxon>
        <taxon>Lophotrochozoa</taxon>
        <taxon>Mollusca</taxon>
        <taxon>Bivalvia</taxon>
        <taxon>Autobranchia</taxon>
        <taxon>Heteroconchia</taxon>
        <taxon>Euheterodonta</taxon>
        <taxon>Imparidentia</taxon>
        <taxon>Neoheterodontei</taxon>
        <taxon>Myida</taxon>
        <taxon>Dreissenoidea</taxon>
        <taxon>Dreissenidae</taxon>
        <taxon>Dreissena</taxon>
    </lineage>
</organism>
<evidence type="ECO:0000313" key="1">
    <source>
        <dbReference type="EMBL" id="KAH3861299.1"/>
    </source>
</evidence>
<gene>
    <name evidence="1" type="ORF">DPMN_024225</name>
</gene>
<reference evidence="1" key="2">
    <citation type="submission" date="2020-11" db="EMBL/GenBank/DDBJ databases">
        <authorList>
            <person name="McCartney M.A."/>
            <person name="Auch B."/>
            <person name="Kono T."/>
            <person name="Mallez S."/>
            <person name="Becker A."/>
            <person name="Gohl D.M."/>
            <person name="Silverstein K.A.T."/>
            <person name="Koren S."/>
            <person name="Bechman K.B."/>
            <person name="Herman A."/>
            <person name="Abrahante J.E."/>
            <person name="Garbe J."/>
        </authorList>
    </citation>
    <scope>NUCLEOTIDE SEQUENCE</scope>
    <source>
        <strain evidence="1">Duluth1</strain>
        <tissue evidence="1">Whole animal</tissue>
    </source>
</reference>
<proteinExistence type="predicted"/>
<keyword evidence="2" id="KW-1185">Reference proteome</keyword>
<comment type="caution">
    <text evidence="1">The sequence shown here is derived from an EMBL/GenBank/DDBJ whole genome shotgun (WGS) entry which is preliminary data.</text>
</comment>
<accession>A0A9D4RAM1</accession>
<evidence type="ECO:0000313" key="2">
    <source>
        <dbReference type="Proteomes" id="UP000828390"/>
    </source>
</evidence>
<dbReference type="EMBL" id="JAIWYP010000002">
    <property type="protein sequence ID" value="KAH3861299.1"/>
    <property type="molecule type" value="Genomic_DNA"/>
</dbReference>
<dbReference type="AlphaFoldDB" id="A0A9D4RAM1"/>
<reference evidence="1" key="1">
    <citation type="journal article" date="2019" name="bioRxiv">
        <title>The Genome of the Zebra Mussel, Dreissena polymorpha: A Resource for Invasive Species Research.</title>
        <authorList>
            <person name="McCartney M.A."/>
            <person name="Auch B."/>
            <person name="Kono T."/>
            <person name="Mallez S."/>
            <person name="Zhang Y."/>
            <person name="Obille A."/>
            <person name="Becker A."/>
            <person name="Abrahante J.E."/>
            <person name="Garbe J."/>
            <person name="Badalamenti J.P."/>
            <person name="Herman A."/>
            <person name="Mangelson H."/>
            <person name="Liachko I."/>
            <person name="Sullivan S."/>
            <person name="Sone E.D."/>
            <person name="Koren S."/>
            <person name="Silverstein K.A.T."/>
            <person name="Beckman K.B."/>
            <person name="Gohl D.M."/>
        </authorList>
    </citation>
    <scope>NUCLEOTIDE SEQUENCE</scope>
    <source>
        <strain evidence="1">Duluth1</strain>
        <tissue evidence="1">Whole animal</tissue>
    </source>
</reference>
<dbReference type="Proteomes" id="UP000828390">
    <property type="component" value="Unassembled WGS sequence"/>
</dbReference>